<gene>
    <name evidence="7" type="primary">Avh</name>
</gene>
<dbReference type="HOGENOM" id="CLU_076766_0_0_1"/>
<dbReference type="Pfam" id="PF16810">
    <property type="entry name" value="RXLR"/>
    <property type="match status" value="1"/>
</dbReference>
<dbReference type="EMBL" id="JN254098">
    <property type="protein sequence ID" value="AEK80911.1"/>
    <property type="molecule type" value="Genomic_DNA"/>
</dbReference>
<feature type="signal peptide" evidence="5">
    <location>
        <begin position="1"/>
        <end position="23"/>
    </location>
</feature>
<name>E0W5N1_PHYSO</name>
<keyword evidence="4 5" id="KW-0732">Signal</keyword>
<evidence type="ECO:0000313" key="6">
    <source>
        <dbReference type="EMBL" id="AEK80909.1"/>
    </source>
</evidence>
<dbReference type="EMBL" id="JN254097">
    <property type="protein sequence ID" value="AEK80910.1"/>
    <property type="molecule type" value="Genomic_DNA"/>
</dbReference>
<comment type="function">
    <text evidence="5">Effector that suppresses plant defense responses during pathogen infection.</text>
</comment>
<evidence type="ECO:0000256" key="3">
    <source>
        <dbReference type="ARBA" id="ARBA00022525"/>
    </source>
</evidence>
<evidence type="ECO:0000256" key="5">
    <source>
        <dbReference type="RuleBase" id="RU367124"/>
    </source>
</evidence>
<reference evidence="7" key="1">
    <citation type="journal article" date="2011" name="Plant Cell">
        <title>Transcriptional programming and functional interactions within the Phytophthora sojae RXLR effector repertoire.</title>
        <authorList>
            <person name="Wang Q."/>
            <person name="Han C."/>
            <person name="Ferreira A.O."/>
            <person name="Yu X."/>
            <person name="Ye W."/>
            <person name="Tripathy S."/>
            <person name="Kale S.D."/>
            <person name="Gu B."/>
            <person name="Sheng Y."/>
            <person name="Sui Y."/>
            <person name="Wang X."/>
            <person name="Zhang Z."/>
            <person name="Cheng B."/>
            <person name="Dong S."/>
            <person name="Shan W."/>
            <person name="Zheng X."/>
            <person name="Dou D."/>
            <person name="Tyler B.M."/>
            <person name="Wang Y."/>
        </authorList>
    </citation>
    <scope>NUCLEOTIDE SEQUENCE</scope>
    <source>
        <strain evidence="6">P7064</strain>
        <strain evidence="7">P7074</strain>
        <strain evidence="8">P7076</strain>
    </source>
</reference>
<feature type="chain" id="PRO_5007653147" description="RxLR effector protein" evidence="5">
    <location>
        <begin position="24"/>
        <end position="237"/>
    </location>
</feature>
<proteinExistence type="inferred from homology"/>
<evidence type="ECO:0000256" key="2">
    <source>
        <dbReference type="ARBA" id="ARBA00010400"/>
    </source>
</evidence>
<comment type="domain">
    <text evidence="5">The RxLR-dEER motif acts to carry the protein into the host cell cytoplasm through binding to cell surface phosphatidylinositol-3-phosphate.</text>
</comment>
<dbReference type="PROSITE" id="PS51257">
    <property type="entry name" value="PROKAR_LIPOPROTEIN"/>
    <property type="match status" value="1"/>
</dbReference>
<keyword evidence="3 5" id="KW-0964">Secreted</keyword>
<comment type="subcellular location">
    <subcellularLocation>
        <location evidence="1 5">Secreted</location>
    </subcellularLocation>
</comment>
<sequence length="237" mass="26958">MRFNCFAVLAVTSLLACAGSASTSSVTKTIEHDFPAAILSDANYNNGAPGAKRVLRAHEIPDKENEDRMLNWAKLNAWPFKDKSTSYVLGKFEFDPKVGEALDSSRLTTLADRKLETLEQYIPIFNERYQASQTDMFTVLRKGFGDADFARALAMAKQERLSATMRENGEKYQKELYSKWMAMGKDNEPFDTNRVMTKVFNLERLEDGTNAEKLALNHYSVFHKRMREQEALKSTGR</sequence>
<comment type="similarity">
    <text evidence="2 5">Belongs to the RxLR effector family.</text>
</comment>
<dbReference type="AlphaFoldDB" id="E0W5N1"/>
<evidence type="ECO:0000313" key="8">
    <source>
        <dbReference type="EMBL" id="AEK80911.1"/>
    </source>
</evidence>
<dbReference type="EMBL" id="JN254096">
    <property type="protein sequence ID" value="AEK80909.1"/>
    <property type="molecule type" value="Genomic_DNA"/>
</dbReference>
<dbReference type="VEuPathDB" id="FungiDB:PHYSODRAFT_265114"/>
<evidence type="ECO:0000256" key="4">
    <source>
        <dbReference type="ARBA" id="ARBA00022729"/>
    </source>
</evidence>
<evidence type="ECO:0000256" key="1">
    <source>
        <dbReference type="ARBA" id="ARBA00004613"/>
    </source>
</evidence>
<accession>E0W5N1</accession>
<organism evidence="7">
    <name type="scientific">Phytophthora sojae</name>
    <name type="common">Soybean stem and root rot agent</name>
    <name type="synonym">Phytophthora megasperma f. sp. glycines</name>
    <dbReference type="NCBI Taxonomy" id="67593"/>
    <lineage>
        <taxon>Eukaryota</taxon>
        <taxon>Sar</taxon>
        <taxon>Stramenopiles</taxon>
        <taxon>Oomycota</taxon>
        <taxon>Peronosporomycetes</taxon>
        <taxon>Peronosporales</taxon>
        <taxon>Peronosporaceae</taxon>
        <taxon>Phytophthora</taxon>
    </lineage>
</organism>
<evidence type="ECO:0000313" key="7">
    <source>
        <dbReference type="EMBL" id="AEK80910.1"/>
    </source>
</evidence>
<protein>
    <recommendedName>
        <fullName evidence="5">RxLR effector protein</fullName>
    </recommendedName>
</protein>
<dbReference type="InterPro" id="IPR031825">
    <property type="entry name" value="RXLR"/>
</dbReference>